<dbReference type="InterPro" id="IPR013783">
    <property type="entry name" value="Ig-like_fold"/>
</dbReference>
<comment type="similarity">
    <text evidence="1">Belongs to the 5'-AMP-activated protein kinase beta subunit family.</text>
</comment>
<protein>
    <recommendedName>
        <fullName evidence="2">Association with the SNF1 complex (ASC) domain-containing protein</fullName>
    </recommendedName>
</protein>
<dbReference type="EnsemblPlants" id="EMT03296">
    <property type="protein sequence ID" value="EMT03296"/>
    <property type="gene ID" value="F775_32507"/>
</dbReference>
<dbReference type="InterPro" id="IPR006828">
    <property type="entry name" value="ASC_dom"/>
</dbReference>
<proteinExistence type="inferred from homology"/>
<dbReference type="Pfam" id="PF04739">
    <property type="entry name" value="AMPKBI"/>
    <property type="match status" value="1"/>
</dbReference>
<dbReference type="InterPro" id="IPR014756">
    <property type="entry name" value="Ig_E-set"/>
</dbReference>
<dbReference type="SMART" id="SM01010">
    <property type="entry name" value="AMPKBI"/>
    <property type="match status" value="1"/>
</dbReference>
<organism evidence="3">
    <name type="scientific">Aegilops tauschii</name>
    <name type="common">Tausch's goatgrass</name>
    <name type="synonym">Aegilops squarrosa</name>
    <dbReference type="NCBI Taxonomy" id="37682"/>
    <lineage>
        <taxon>Eukaryota</taxon>
        <taxon>Viridiplantae</taxon>
        <taxon>Streptophyta</taxon>
        <taxon>Embryophyta</taxon>
        <taxon>Tracheophyta</taxon>
        <taxon>Spermatophyta</taxon>
        <taxon>Magnoliopsida</taxon>
        <taxon>Liliopsida</taxon>
        <taxon>Poales</taxon>
        <taxon>Poaceae</taxon>
        <taxon>BOP clade</taxon>
        <taxon>Pooideae</taxon>
        <taxon>Triticodae</taxon>
        <taxon>Triticeae</taxon>
        <taxon>Triticinae</taxon>
        <taxon>Aegilops</taxon>
    </lineage>
</organism>
<dbReference type="InterPro" id="IPR043554">
    <property type="entry name" value="KINB"/>
</dbReference>
<dbReference type="GO" id="GO:0009507">
    <property type="term" value="C:chloroplast"/>
    <property type="evidence" value="ECO:0007669"/>
    <property type="project" value="UniProtKB-ARBA"/>
</dbReference>
<name>R7W6C3_AEGTA</name>
<dbReference type="InterPro" id="IPR032640">
    <property type="entry name" value="AMPK1_CBM"/>
</dbReference>
<dbReference type="SUPFAM" id="SSF81296">
    <property type="entry name" value="E set domains"/>
    <property type="match status" value="1"/>
</dbReference>
<dbReference type="PANTHER" id="PTHR46316">
    <property type="entry name" value="SNF1-RELATED PROTEIN KINASE REGULATORY SUBUNIT BETA-1"/>
    <property type="match status" value="1"/>
</dbReference>
<evidence type="ECO:0000256" key="1">
    <source>
        <dbReference type="ARBA" id="ARBA00010926"/>
    </source>
</evidence>
<dbReference type="Gene3D" id="6.20.250.60">
    <property type="match status" value="1"/>
</dbReference>
<reference evidence="3" key="1">
    <citation type="submission" date="2015-06" db="UniProtKB">
        <authorList>
            <consortium name="EnsemblPlants"/>
        </authorList>
    </citation>
    <scope>IDENTIFICATION</scope>
</reference>
<evidence type="ECO:0000313" key="3">
    <source>
        <dbReference type="EnsemblPlants" id="EMT03296"/>
    </source>
</evidence>
<dbReference type="SUPFAM" id="SSF160219">
    <property type="entry name" value="AMPKBI-like"/>
    <property type="match status" value="1"/>
</dbReference>
<dbReference type="Gene3D" id="2.60.40.10">
    <property type="entry name" value="Immunoglobulins"/>
    <property type="match status" value="1"/>
</dbReference>
<dbReference type="PANTHER" id="PTHR46316:SF9">
    <property type="entry name" value="SNF1-RELATED PROTEIN KINASE REGULATORY SUBUNIT BETA-1"/>
    <property type="match status" value="1"/>
</dbReference>
<evidence type="ECO:0000259" key="2">
    <source>
        <dbReference type="SMART" id="SM01010"/>
    </source>
</evidence>
<feature type="domain" description="Association with the SNF1 complex (ASC)" evidence="2">
    <location>
        <begin position="128"/>
        <end position="218"/>
    </location>
</feature>
<dbReference type="AlphaFoldDB" id="R7W6C3"/>
<dbReference type="InterPro" id="IPR037256">
    <property type="entry name" value="ASC_dom_sf"/>
</dbReference>
<accession>R7W6C3</accession>
<sequence length="221" mass="25048">MCFIDLSDNTVRYVHWFMLQVPVAPLQIPNEFSPVFNHSWMNGSDESTNNNPPEIEIPTLITWSQGGNEVFVEGSWDNWTSRMIVDGVPRYVSELPHVTDERGQVANLLDVHEYIPDSLDSVAEFDAPPSPEHSYNMEFPTDEELTKQDPPALPPQLLMTALGGTDHSDELAPKAKPQHVVLNHLFIEKGWGAQSLLALGLTHRFQSKYVNFVLYKPLVRR</sequence>
<dbReference type="CDD" id="cd02859">
    <property type="entry name" value="E_set_AMPKbeta_like_N"/>
    <property type="match status" value="1"/>
</dbReference>
<dbReference type="Pfam" id="PF16561">
    <property type="entry name" value="AMPK1_CBM"/>
    <property type="match status" value="1"/>
</dbReference>